<evidence type="ECO:0000313" key="2">
    <source>
        <dbReference type="WBParaSite" id="ES5_v2.g6608.t1"/>
    </source>
</evidence>
<sequence length="294" mass="33770">MNLYTAESSEVVRSTLRDEEHLNEIESSLSTLVHFLLRSHRRFVSQQWISTIARAFYYSATTVSGVQTIGEEYLGLVQMQGSNPRYIASDFQRFLSAAVETMHPVLITKLFDLLASYGDKLYKENHLHPGLYKLTQELPLLGTAFISFIKTFNIAIFYIFSTPYYDVSKAVADIKYRSIRPQANLQSQKLYKIMGIASLIRLLIVIKRKAERFAEAADDNEKESVEFDSQQQSYRFECSLCFDKAPPVSTPCGHQFCWNCIERTKKSCESIGVLQCPTCRFQFENNRVVPLMNL</sequence>
<protein>
    <submittedName>
        <fullName evidence="2">RING-type domain-containing protein</fullName>
    </submittedName>
</protein>
<organism evidence="1 2">
    <name type="scientific">Panagrolaimus sp. ES5</name>
    <dbReference type="NCBI Taxonomy" id="591445"/>
    <lineage>
        <taxon>Eukaryota</taxon>
        <taxon>Metazoa</taxon>
        <taxon>Ecdysozoa</taxon>
        <taxon>Nematoda</taxon>
        <taxon>Chromadorea</taxon>
        <taxon>Rhabditida</taxon>
        <taxon>Tylenchina</taxon>
        <taxon>Panagrolaimomorpha</taxon>
        <taxon>Panagrolaimoidea</taxon>
        <taxon>Panagrolaimidae</taxon>
        <taxon>Panagrolaimus</taxon>
    </lineage>
</organism>
<accession>A0AC34GQ73</accession>
<dbReference type="Proteomes" id="UP000887579">
    <property type="component" value="Unplaced"/>
</dbReference>
<reference evidence="2" key="1">
    <citation type="submission" date="2022-11" db="UniProtKB">
        <authorList>
            <consortium name="WormBaseParasite"/>
        </authorList>
    </citation>
    <scope>IDENTIFICATION</scope>
</reference>
<proteinExistence type="predicted"/>
<evidence type="ECO:0000313" key="1">
    <source>
        <dbReference type="Proteomes" id="UP000887579"/>
    </source>
</evidence>
<name>A0AC34GQ73_9BILA</name>
<dbReference type="WBParaSite" id="ES5_v2.g6608.t1">
    <property type="protein sequence ID" value="ES5_v2.g6608.t1"/>
    <property type="gene ID" value="ES5_v2.g6608"/>
</dbReference>